<gene>
    <name evidence="2" type="ORF">EJB05_37022</name>
</gene>
<feature type="compositionally biased region" description="Polar residues" evidence="1">
    <location>
        <begin position="85"/>
        <end position="101"/>
    </location>
</feature>
<dbReference type="OrthoDB" id="691434at2759"/>
<evidence type="ECO:0000313" key="2">
    <source>
        <dbReference type="EMBL" id="TVU16865.1"/>
    </source>
</evidence>
<accession>A0A5J9U043</accession>
<feature type="non-terminal residue" evidence="2">
    <location>
        <position position="1"/>
    </location>
</feature>
<evidence type="ECO:0000256" key="1">
    <source>
        <dbReference type="SAM" id="MobiDB-lite"/>
    </source>
</evidence>
<dbReference type="AlphaFoldDB" id="A0A5J9U043"/>
<keyword evidence="3" id="KW-1185">Reference proteome</keyword>
<sequence>MGRIYGRPEPLEEEYTVPALINSTSVDESKLYLVFCTMVHCSDDPQSPICFKCITGDKVYNTRDDCRAPCLKCDPECDQTPPSPSAVTERSTLAAVTNATL</sequence>
<organism evidence="2 3">
    <name type="scientific">Eragrostis curvula</name>
    <name type="common">weeping love grass</name>
    <dbReference type="NCBI Taxonomy" id="38414"/>
    <lineage>
        <taxon>Eukaryota</taxon>
        <taxon>Viridiplantae</taxon>
        <taxon>Streptophyta</taxon>
        <taxon>Embryophyta</taxon>
        <taxon>Tracheophyta</taxon>
        <taxon>Spermatophyta</taxon>
        <taxon>Magnoliopsida</taxon>
        <taxon>Liliopsida</taxon>
        <taxon>Poales</taxon>
        <taxon>Poaceae</taxon>
        <taxon>PACMAD clade</taxon>
        <taxon>Chloridoideae</taxon>
        <taxon>Eragrostideae</taxon>
        <taxon>Eragrostidinae</taxon>
        <taxon>Eragrostis</taxon>
    </lineage>
</organism>
<reference evidence="2 3" key="1">
    <citation type="journal article" date="2019" name="Sci. Rep.">
        <title>A high-quality genome of Eragrostis curvula grass provides insights into Poaceae evolution and supports new strategies to enhance forage quality.</title>
        <authorList>
            <person name="Carballo J."/>
            <person name="Santos B.A.C.M."/>
            <person name="Zappacosta D."/>
            <person name="Garbus I."/>
            <person name="Selva J.P."/>
            <person name="Gallo C.A."/>
            <person name="Diaz A."/>
            <person name="Albertini E."/>
            <person name="Caccamo M."/>
            <person name="Echenique V."/>
        </authorList>
    </citation>
    <scope>NUCLEOTIDE SEQUENCE [LARGE SCALE GENOMIC DNA]</scope>
    <source>
        <strain evidence="3">cv. Victoria</strain>
        <tissue evidence="2">Leaf</tissue>
    </source>
</reference>
<proteinExistence type="predicted"/>
<name>A0A5J9U043_9POAL</name>
<protein>
    <submittedName>
        <fullName evidence="2">Uncharacterized protein</fullName>
    </submittedName>
</protein>
<feature type="region of interest" description="Disordered" evidence="1">
    <location>
        <begin position="81"/>
        <end position="101"/>
    </location>
</feature>
<evidence type="ECO:0000313" key="3">
    <source>
        <dbReference type="Proteomes" id="UP000324897"/>
    </source>
</evidence>
<dbReference type="Gramene" id="TVU16865">
    <property type="protein sequence ID" value="TVU16865"/>
    <property type="gene ID" value="EJB05_37022"/>
</dbReference>
<comment type="caution">
    <text evidence="2">The sequence shown here is derived from an EMBL/GenBank/DDBJ whole genome shotgun (WGS) entry which is preliminary data.</text>
</comment>
<dbReference type="EMBL" id="RWGY01000030">
    <property type="protein sequence ID" value="TVU16865.1"/>
    <property type="molecule type" value="Genomic_DNA"/>
</dbReference>
<dbReference type="Proteomes" id="UP000324897">
    <property type="component" value="Unassembled WGS sequence"/>
</dbReference>